<dbReference type="InterPro" id="IPR050738">
    <property type="entry name" value="Sulfatase"/>
</dbReference>
<evidence type="ECO:0000256" key="1">
    <source>
        <dbReference type="ARBA" id="ARBA00008779"/>
    </source>
</evidence>
<feature type="modified residue" description="3-oxoalanine (Ser)" evidence="3">
    <location>
        <position position="78"/>
    </location>
</feature>
<evidence type="ECO:0000256" key="3">
    <source>
        <dbReference type="PIRSR" id="PIRSR600917-52"/>
    </source>
</evidence>
<dbReference type="Gene3D" id="1.25.10.10">
    <property type="entry name" value="Leucine-rich Repeat Variant"/>
    <property type="match status" value="1"/>
</dbReference>
<dbReference type="InterPro" id="IPR011989">
    <property type="entry name" value="ARM-like"/>
</dbReference>
<accession>A0A449I502</accession>
<evidence type="ECO:0000313" key="6">
    <source>
        <dbReference type="Proteomes" id="UP000396835"/>
    </source>
</evidence>
<feature type="domain" description="Sulfatase N-terminal" evidence="4">
    <location>
        <begin position="30"/>
        <end position="307"/>
    </location>
</feature>
<organism evidence="5 6">
    <name type="scientific">Prevotella heparinolytica</name>
    <dbReference type="NCBI Taxonomy" id="28113"/>
    <lineage>
        <taxon>Bacteria</taxon>
        <taxon>Pseudomonadati</taxon>
        <taxon>Bacteroidota</taxon>
        <taxon>Bacteroidia</taxon>
        <taxon>Bacteroidales</taxon>
        <taxon>Bacteroidaceae</taxon>
        <taxon>Bacteroides</taxon>
    </lineage>
</organism>
<dbReference type="Pfam" id="PF00884">
    <property type="entry name" value="Sulfatase"/>
    <property type="match status" value="1"/>
</dbReference>
<comment type="similarity">
    <text evidence="1">Belongs to the sulfatase family.</text>
</comment>
<dbReference type="EC" id="3.1.6.1" evidence="5"/>
<comment type="PTM">
    <text evidence="3">The conversion to 3-oxoalanine (also known as C-formylglycine, FGly), of a serine or cysteine residue in prokaryotes and of a cysteine residue in eukaryotes, is critical for catalytic activity.</text>
</comment>
<dbReference type="CDD" id="cd16027">
    <property type="entry name" value="SGSH"/>
    <property type="match status" value="1"/>
</dbReference>
<dbReference type="Gene3D" id="3.40.720.10">
    <property type="entry name" value="Alkaline Phosphatase, subunit A"/>
    <property type="match status" value="1"/>
</dbReference>
<dbReference type="PANTHER" id="PTHR42693:SF53">
    <property type="entry name" value="ENDO-4-O-SULFATASE"/>
    <property type="match status" value="1"/>
</dbReference>
<evidence type="ECO:0000259" key="4">
    <source>
        <dbReference type="Pfam" id="PF00884"/>
    </source>
</evidence>
<reference evidence="5 6" key="1">
    <citation type="submission" date="2019-02" db="EMBL/GenBank/DDBJ databases">
        <authorList>
            <consortium name="Pathogen Informatics"/>
        </authorList>
    </citation>
    <scope>NUCLEOTIDE SEQUENCE [LARGE SCALE GENOMIC DNA]</scope>
    <source>
        <strain evidence="5 6">3012STDY7078512</strain>
    </source>
</reference>
<dbReference type="AlphaFoldDB" id="A0A449I502"/>
<dbReference type="EMBL" id="CAACYH010000004">
    <property type="protein sequence ID" value="VFB14505.1"/>
    <property type="molecule type" value="Genomic_DNA"/>
</dbReference>
<name>A0A449I502_9BACE</name>
<dbReference type="GO" id="GO:0004065">
    <property type="term" value="F:arylsulfatase activity"/>
    <property type="evidence" value="ECO:0007669"/>
    <property type="project" value="UniProtKB-EC"/>
</dbReference>
<keyword evidence="2 5" id="KW-0378">Hydrolase</keyword>
<evidence type="ECO:0000256" key="2">
    <source>
        <dbReference type="ARBA" id="ARBA00022801"/>
    </source>
</evidence>
<dbReference type="Proteomes" id="UP000396835">
    <property type="component" value="Unassembled WGS sequence"/>
</dbReference>
<gene>
    <name evidence="5" type="ORF">NCTC7812_02063</name>
</gene>
<sequence>MEHLPLLMCTAFYGLYAVQTEAAVKKDKRPNILWLTFEDTSAYEFGYYGNKDVHTPNTDSLAARGIQFMNAWSVAPQSSAARSSLITGCYATTYGMDIHPVPYDTPANIFFPQNLREAGYYCTNNSKTHYNSTTDNKICWDECAPNASYNSPKREKGQPFFAVFNTVTSHMGRIRTFHTDGRRDYTKEGIYPALLSLPSYVPDLPEVRSDYAGHLEAVQDVDTWLGFFLRDLKEKGLDENTIIFFFSDHGGCVPRGKGYLYESGLKVPLIIYFPPKWQYLADKIPGKECGLVNFTDLGPTVLSLAGVKPPKQMQGKALYGKFANKEKREVQFALAANQLHHYMPVRAVTDGHFKYIRSYIPYRQFALRNYYQWGMPSNKAWDKLVLEGHNTNPDWEQTFNAHPAEMLFDLEKDPGELHDLSNFPEYAETLVRMRRALSEHIRSTHDLGFFLPTSRTGHILYDKVRKEKYPLEALYTLIETAGTATAASLPLLEKAIESPLPEMRFWGVVGFAKLAREKQIRTCPQTLSNLLRDNDPYIASEAAYAVAYTGKAQEGISRLVTPVLEKDRKIGYSSLECLSLDPEIRDSIRPFIPELKKAAETLPRIENEDAGLMARGILINLGEMDIKDLHGPEAYEKGLKLNQGRRAMVPLPTKK</sequence>
<dbReference type="OrthoDB" id="9765065at2"/>
<evidence type="ECO:0000313" key="5">
    <source>
        <dbReference type="EMBL" id="VFB14505.1"/>
    </source>
</evidence>
<protein>
    <submittedName>
        <fullName evidence="5">Sulfatase</fullName>
        <ecNumber evidence="5">3.1.6.1</ecNumber>
    </submittedName>
</protein>
<dbReference type="PANTHER" id="PTHR42693">
    <property type="entry name" value="ARYLSULFATASE FAMILY MEMBER"/>
    <property type="match status" value="1"/>
</dbReference>
<dbReference type="InterPro" id="IPR000917">
    <property type="entry name" value="Sulfatase_N"/>
</dbReference>
<proteinExistence type="inferred from homology"/>
<dbReference type="SUPFAM" id="SSF53649">
    <property type="entry name" value="Alkaline phosphatase-like"/>
    <property type="match status" value="1"/>
</dbReference>
<dbReference type="RefSeq" id="WP_131752469.1">
    <property type="nucleotide sequence ID" value="NZ_CAACYH010000004.1"/>
</dbReference>
<dbReference type="InterPro" id="IPR017850">
    <property type="entry name" value="Alkaline_phosphatase_core_sf"/>
</dbReference>